<evidence type="ECO:0000313" key="5">
    <source>
        <dbReference type="EMBL" id="PHM67000.1"/>
    </source>
</evidence>
<protein>
    <recommendedName>
        <fullName evidence="7">ImcF domain protein</fullName>
    </recommendedName>
</protein>
<dbReference type="EMBL" id="NJAJ01000005">
    <property type="protein sequence ID" value="PHM67000.1"/>
    <property type="molecule type" value="Genomic_DNA"/>
</dbReference>
<name>A0A2D0KU64_9GAMM</name>
<sequence length="1230" mass="138542">MLNVLLSIITSRLTWSFIGITILACIIGFWGPIISVGDVVPFKSFTIRVATIIALYFFWVFSLLVPHLYRTWLNKKLANQLNIIKGSESEKAQEKQQNEQHLSLSERFSDAVKLLRKAYFSGLNGKNKPTLRGFFSRQYLYQLPWYLVIGAPGSGKTTALSNSGLNFPLLDYFGRAALHSMQDSNSCNWWFTTNAVLLDTAGRYTIQDNTVQKSNFREWKTFIKLLKKYRTRQPINGVILTLSVEDLLNPSTEARDNHAYMLRRRLSELHEKFKIQFPVYLFITKTDLLKGFTAYFTHLDKASREQIWGLTFPQNEKMDWNINATFDEQFHQLQRRLDAELPYILLNESNPQQSAESYLFPQEFAALHPYIAQYLEIIFARSGFEAPSYPRGLYFTSGKQEGIPFDSVMEKFNQNVQLPTDNNSISMSWGNGEDKGMHYPSQAQQPYFLKNLLEGIFQEAGLASYNRWWIYKNRLVNWLGYMTLIAILIAVTTLFLTSYHNNENYLAEIQAKMPSITKLGDELKQNTNNANEANNIYNLLPMLNTLANLAQSQHFSLDDPPISYRMGLYTGELVNDAGHDLYTKALQSLLLPHVARLITDQLKQVSNNDIDKTYSALKAYQMLYQPNHYDGKFLRNWVMQYLEAQLAPDTPEIQFKQLDWHLGQLLDNQPVTSPYVFDSSLVESRQAFISSTPLAVRAYARLQSTLLNNPDLEPVNLVTLAGPQADLAFSHISNEPITSGVPGLFTPAGYHKIIKDMEPLIANSYIQDSWVLGSYAKKQPVKLVEQSVRQIYVNDYIYQWDKFLGDIRLNHIDDLTQRANTARLLSSSVSPLRLLLINISKNLTLNDPLNSLMNKGKNIAKLGSLSSKTSNLANKANRLANLAPQQMILQNNGQPSPENMLEAHFAQITDLAKNPDGKNPQIPFDDILKKIGDLYQYLTSVQNAVNTGSTFPPNNIITQLQTASERLPMPFRDMITSLAIGASSDAQISDMRSVGKQLSSEIGGFCNQAITNRYPLVATAHVDIKPDDMARMFAPEKGMMDSFYKKNLEGKVDTSQPQWRFMPGVDGKPLPGGTRLLRPFQQAKIISDTFFGNGTPTPSFTVMVQPISMGNQILSMVLNVGGQQLQYSHGPQVSQLINWPGSTGVNQASIQLNLVDGTTATLSASGPWALNRLLDKAKQVSHSSSAHHDDSALQATFNIQGHTVVLAFTPSSIFSPFKLPAFSCPNMKSI</sequence>
<dbReference type="InterPro" id="IPR010623">
    <property type="entry name" value="IcmF_C"/>
</dbReference>
<feature type="domain" description="IcmF-related" evidence="3">
    <location>
        <begin position="540"/>
        <end position="843"/>
    </location>
</feature>
<organism evidence="5 6">
    <name type="scientific">Xenorhabdus stockiae</name>
    <dbReference type="NCBI Taxonomy" id="351614"/>
    <lineage>
        <taxon>Bacteria</taxon>
        <taxon>Pseudomonadati</taxon>
        <taxon>Pseudomonadota</taxon>
        <taxon>Gammaproteobacteria</taxon>
        <taxon>Enterobacterales</taxon>
        <taxon>Morganellaceae</taxon>
        <taxon>Xenorhabdus</taxon>
    </lineage>
</organism>
<dbReference type="InterPro" id="IPR027417">
    <property type="entry name" value="P-loop_NTPase"/>
</dbReference>
<dbReference type="RefSeq" id="WP_099124086.1">
    <property type="nucleotide sequence ID" value="NZ_CAWNRH010000126.1"/>
</dbReference>
<evidence type="ECO:0000313" key="6">
    <source>
        <dbReference type="Proteomes" id="UP000222366"/>
    </source>
</evidence>
<dbReference type="InterPro" id="IPR017731">
    <property type="entry name" value="TssM1-like"/>
</dbReference>
<feature type="domain" description="Type VI secretion system component TssM1 N-terminal" evidence="4">
    <location>
        <begin position="215"/>
        <end position="483"/>
    </location>
</feature>
<evidence type="ECO:0000259" key="4">
    <source>
        <dbReference type="Pfam" id="PF14331"/>
    </source>
</evidence>
<dbReference type="PANTHER" id="PTHR36153:SF1">
    <property type="entry name" value="TYPE VI SECRETION SYSTEM COMPONENT TSSM1"/>
    <property type="match status" value="1"/>
</dbReference>
<dbReference type="InterPro" id="IPR053156">
    <property type="entry name" value="T6SS_TssM-like"/>
</dbReference>
<dbReference type="InterPro" id="IPR009612">
    <property type="entry name" value="IcmF-rel"/>
</dbReference>
<evidence type="ECO:0000259" key="2">
    <source>
        <dbReference type="Pfam" id="PF06744"/>
    </source>
</evidence>
<accession>A0A2D0KU64</accession>
<proteinExistence type="predicted"/>
<feature type="transmembrane region" description="Helical" evidence="1">
    <location>
        <begin position="12"/>
        <end position="33"/>
    </location>
</feature>
<dbReference type="AlphaFoldDB" id="A0A2D0KU64"/>
<evidence type="ECO:0000259" key="3">
    <source>
        <dbReference type="Pfam" id="PF06761"/>
    </source>
</evidence>
<dbReference type="SUPFAM" id="SSF52540">
    <property type="entry name" value="P-loop containing nucleoside triphosphate hydrolases"/>
    <property type="match status" value="1"/>
</dbReference>
<dbReference type="CDD" id="cd00882">
    <property type="entry name" value="Ras_like_GTPase"/>
    <property type="match status" value="1"/>
</dbReference>
<keyword evidence="1" id="KW-0472">Membrane</keyword>
<comment type="caution">
    <text evidence="5">The sequence shown here is derived from an EMBL/GenBank/DDBJ whole genome shotgun (WGS) entry which is preliminary data.</text>
</comment>
<keyword evidence="1" id="KW-0812">Transmembrane</keyword>
<dbReference type="Proteomes" id="UP000222366">
    <property type="component" value="Unassembled WGS sequence"/>
</dbReference>
<evidence type="ECO:0000256" key="1">
    <source>
        <dbReference type="SAM" id="Phobius"/>
    </source>
</evidence>
<reference evidence="5 6" key="1">
    <citation type="journal article" date="2017" name="Nat. Microbiol.">
        <title>Natural product diversity associated with the nematode symbionts Photorhabdus and Xenorhabdus.</title>
        <authorList>
            <person name="Tobias N.J."/>
            <person name="Wolff H."/>
            <person name="Djahanschiri B."/>
            <person name="Grundmann F."/>
            <person name="Kronenwerth M."/>
            <person name="Shi Y.M."/>
            <person name="Simonyi S."/>
            <person name="Grun P."/>
            <person name="Shapiro-Ilan D."/>
            <person name="Pidot S.J."/>
            <person name="Stinear T.P."/>
            <person name="Ebersberger I."/>
            <person name="Bode H.B."/>
        </authorList>
    </citation>
    <scope>NUCLEOTIDE SEQUENCE [LARGE SCALE GENOMIC DNA]</scope>
    <source>
        <strain evidence="5 6">DSM 17904</strain>
    </source>
</reference>
<feature type="transmembrane region" description="Helical" evidence="1">
    <location>
        <begin position="45"/>
        <end position="69"/>
    </location>
</feature>
<evidence type="ECO:0008006" key="7">
    <source>
        <dbReference type="Google" id="ProtNLM"/>
    </source>
</evidence>
<gene>
    <name evidence="5" type="ORF">Xsto_00655</name>
</gene>
<dbReference type="NCBIfam" id="TIGR03348">
    <property type="entry name" value="VI_IcmF"/>
    <property type="match status" value="1"/>
</dbReference>
<dbReference type="Pfam" id="PF06761">
    <property type="entry name" value="IcmF-related"/>
    <property type="match status" value="1"/>
</dbReference>
<dbReference type="InterPro" id="IPR025743">
    <property type="entry name" value="TssM1_N"/>
</dbReference>
<dbReference type="Pfam" id="PF06744">
    <property type="entry name" value="IcmF_C"/>
    <property type="match status" value="1"/>
</dbReference>
<dbReference type="PANTHER" id="PTHR36153">
    <property type="entry name" value="INNER MEMBRANE PROTEIN-RELATED"/>
    <property type="match status" value="1"/>
</dbReference>
<feature type="domain" description="Type VI secretion system IcmF C-terminal" evidence="2">
    <location>
        <begin position="1103"/>
        <end position="1210"/>
    </location>
</feature>
<keyword evidence="6" id="KW-1185">Reference proteome</keyword>
<keyword evidence="1" id="KW-1133">Transmembrane helix</keyword>
<feature type="transmembrane region" description="Helical" evidence="1">
    <location>
        <begin position="475"/>
        <end position="496"/>
    </location>
</feature>
<dbReference type="Pfam" id="PF14331">
    <property type="entry name" value="IcmF-related_N"/>
    <property type="match status" value="1"/>
</dbReference>